<dbReference type="EnsemblPlants" id="QL12p030209:mrna">
    <property type="protein sequence ID" value="QL12p030209:mrna:CDS:1"/>
    <property type="gene ID" value="QL12p030209"/>
</dbReference>
<evidence type="ECO:0000256" key="1">
    <source>
        <dbReference type="SAM" id="MobiDB-lite"/>
    </source>
</evidence>
<dbReference type="Gramene" id="QL12p030209:mrna">
    <property type="protein sequence ID" value="QL12p030209:mrna:CDS:1"/>
    <property type="gene ID" value="QL12p030209"/>
</dbReference>
<dbReference type="PANTHER" id="PTHR32246">
    <property type="entry name" value="INGRESSION PROTEIN FIC1"/>
    <property type="match status" value="1"/>
</dbReference>
<dbReference type="SUPFAM" id="SSF49562">
    <property type="entry name" value="C2 domain (Calcium/lipid-binding domain, CaLB)"/>
    <property type="match status" value="1"/>
</dbReference>
<keyword evidence="4" id="KW-1185">Reference proteome</keyword>
<evidence type="ECO:0000259" key="2">
    <source>
        <dbReference type="PROSITE" id="PS50004"/>
    </source>
</evidence>
<dbReference type="CDD" id="cd04051">
    <property type="entry name" value="C2_SRC2_like"/>
    <property type="match status" value="1"/>
</dbReference>
<dbReference type="InterPro" id="IPR044750">
    <property type="entry name" value="C2_SRC2/BAP"/>
</dbReference>
<dbReference type="OrthoDB" id="270970at2759"/>
<name>A0A7N2REV7_QUELO</name>
<feature type="region of interest" description="Disordered" evidence="1">
    <location>
        <begin position="144"/>
        <end position="230"/>
    </location>
</feature>
<dbReference type="EMBL" id="LRBV02000012">
    <property type="status" value="NOT_ANNOTATED_CDS"/>
    <property type="molecule type" value="Genomic_DNA"/>
</dbReference>
<feature type="compositionally biased region" description="Polar residues" evidence="1">
    <location>
        <begin position="217"/>
        <end position="230"/>
    </location>
</feature>
<dbReference type="AlphaFoldDB" id="A0A7N2REV7"/>
<reference evidence="3" key="2">
    <citation type="submission" date="2021-01" db="UniProtKB">
        <authorList>
            <consortium name="EnsemblPlants"/>
        </authorList>
    </citation>
    <scope>IDENTIFICATION</scope>
</reference>
<evidence type="ECO:0000313" key="4">
    <source>
        <dbReference type="Proteomes" id="UP000594261"/>
    </source>
</evidence>
<sequence length="269" mass="29472">MEMKHLEITMNSARGLKKVNHLRAMDVYAVVTMSSNPQTEQRTPVDKGCGSNPMWNHTMKFTFDEAVAKMNYLFLNIKLKHHGHIRGDKDIGEVLVPVKELLDKAEEGNFVKYLTYQVRESSGKPQGELNLSYRFEDDTPIVTAYPPPHVGTSSSSAYIPSRLNIPQTYNPPQSSTPQSTMGYPSHGRIPPPPPLPEGYPTPPPGLGYHHHGKPQVVQPQQPAGKNSGNNNVGLELGMAVVGGMLGGILMGELVYESDDGASNDPDNTM</sequence>
<dbReference type="PANTHER" id="PTHR32246:SF129">
    <property type="entry name" value="PROTEIN SRC2-LIKE"/>
    <property type="match status" value="1"/>
</dbReference>
<evidence type="ECO:0000313" key="3">
    <source>
        <dbReference type="EnsemblPlants" id="QL12p030209:mrna:CDS:1"/>
    </source>
</evidence>
<dbReference type="SMART" id="SM00239">
    <property type="entry name" value="C2"/>
    <property type="match status" value="1"/>
</dbReference>
<dbReference type="GO" id="GO:0006952">
    <property type="term" value="P:defense response"/>
    <property type="evidence" value="ECO:0007669"/>
    <property type="project" value="InterPro"/>
</dbReference>
<dbReference type="Gene3D" id="2.60.40.150">
    <property type="entry name" value="C2 domain"/>
    <property type="match status" value="1"/>
</dbReference>
<dbReference type="InParanoid" id="A0A7N2REV7"/>
<reference evidence="3 4" key="1">
    <citation type="journal article" date="2016" name="G3 (Bethesda)">
        <title>First Draft Assembly and Annotation of the Genome of a California Endemic Oak Quercus lobata Nee (Fagaceae).</title>
        <authorList>
            <person name="Sork V.L."/>
            <person name="Fitz-Gibbon S.T."/>
            <person name="Puiu D."/>
            <person name="Crepeau M."/>
            <person name="Gugger P.F."/>
            <person name="Sherman R."/>
            <person name="Stevens K."/>
            <person name="Langley C.H."/>
            <person name="Pellegrini M."/>
            <person name="Salzberg S.L."/>
        </authorList>
    </citation>
    <scope>NUCLEOTIDE SEQUENCE [LARGE SCALE GENOMIC DNA]</scope>
    <source>
        <strain evidence="3 4">cv. SW786</strain>
    </source>
</reference>
<protein>
    <recommendedName>
        <fullName evidence="2">C2 domain-containing protein</fullName>
    </recommendedName>
</protein>
<dbReference type="PROSITE" id="PS50004">
    <property type="entry name" value="C2"/>
    <property type="match status" value="1"/>
</dbReference>
<dbReference type="KEGG" id="qlo:115970527"/>
<proteinExistence type="predicted"/>
<gene>
    <name evidence="3" type="primary">LOC115970527</name>
</gene>
<feature type="compositionally biased region" description="Pro residues" evidence="1">
    <location>
        <begin position="189"/>
        <end position="205"/>
    </location>
</feature>
<dbReference type="GeneID" id="115970527"/>
<feature type="domain" description="C2" evidence="2">
    <location>
        <begin position="1"/>
        <end position="112"/>
    </location>
</feature>
<dbReference type="Pfam" id="PF00168">
    <property type="entry name" value="C2"/>
    <property type="match status" value="1"/>
</dbReference>
<dbReference type="Proteomes" id="UP000594261">
    <property type="component" value="Chromosome 12"/>
</dbReference>
<dbReference type="InterPro" id="IPR035892">
    <property type="entry name" value="C2_domain_sf"/>
</dbReference>
<dbReference type="RefSeq" id="XP_030946010.1">
    <property type="nucleotide sequence ID" value="XM_031090150.1"/>
</dbReference>
<dbReference type="InterPro" id="IPR000008">
    <property type="entry name" value="C2_dom"/>
</dbReference>
<organism evidence="3 4">
    <name type="scientific">Quercus lobata</name>
    <name type="common">Valley oak</name>
    <dbReference type="NCBI Taxonomy" id="97700"/>
    <lineage>
        <taxon>Eukaryota</taxon>
        <taxon>Viridiplantae</taxon>
        <taxon>Streptophyta</taxon>
        <taxon>Embryophyta</taxon>
        <taxon>Tracheophyta</taxon>
        <taxon>Spermatophyta</taxon>
        <taxon>Magnoliopsida</taxon>
        <taxon>eudicotyledons</taxon>
        <taxon>Gunneridae</taxon>
        <taxon>Pentapetalae</taxon>
        <taxon>rosids</taxon>
        <taxon>fabids</taxon>
        <taxon>Fagales</taxon>
        <taxon>Fagaceae</taxon>
        <taxon>Quercus</taxon>
    </lineage>
</organism>
<accession>A0A7N2REV7</accession>
<dbReference type="OMA" id="CWNTSFR"/>
<feature type="compositionally biased region" description="Polar residues" evidence="1">
    <location>
        <begin position="151"/>
        <end position="181"/>
    </location>
</feature>